<dbReference type="AlphaFoldDB" id="A0AB94IYX5"/>
<dbReference type="PIRSF" id="PIRSF000498">
    <property type="entry name" value="Riboflavin_syn_A"/>
    <property type="match status" value="1"/>
</dbReference>
<dbReference type="Gene3D" id="2.40.30.20">
    <property type="match status" value="2"/>
</dbReference>
<evidence type="ECO:0000256" key="8">
    <source>
        <dbReference type="ARBA" id="ARBA00022737"/>
    </source>
</evidence>
<evidence type="ECO:0000256" key="7">
    <source>
        <dbReference type="ARBA" id="ARBA00022679"/>
    </source>
</evidence>
<dbReference type="KEGG" id="sbr:SY1_21950"/>
<keyword evidence="6" id="KW-0686">Riboflavin biosynthesis</keyword>
<dbReference type="CDD" id="cd00402">
    <property type="entry name" value="Riboflavin_synthase_like"/>
    <property type="match status" value="1"/>
</dbReference>
<evidence type="ECO:0000259" key="11">
    <source>
        <dbReference type="PROSITE" id="PS51177"/>
    </source>
</evidence>
<dbReference type="PROSITE" id="PS51177">
    <property type="entry name" value="LUMAZINE_BIND"/>
    <property type="match status" value="2"/>
</dbReference>
<evidence type="ECO:0000256" key="10">
    <source>
        <dbReference type="PROSITE-ProRule" id="PRU00524"/>
    </source>
</evidence>
<gene>
    <name evidence="12" type="ORF">SY1_21950</name>
</gene>
<evidence type="ECO:0000256" key="3">
    <source>
        <dbReference type="ARBA" id="ARBA00004887"/>
    </source>
</evidence>
<dbReference type="InterPro" id="IPR026017">
    <property type="entry name" value="Lumazine-bd_dom"/>
</dbReference>
<dbReference type="InterPro" id="IPR023366">
    <property type="entry name" value="ATP_synth_asu-like_sf"/>
</dbReference>
<evidence type="ECO:0000313" key="13">
    <source>
        <dbReference type="Proteomes" id="UP000008957"/>
    </source>
</evidence>
<reference evidence="12 13" key="2">
    <citation type="submission" date="2010-03" db="EMBL/GenBank/DDBJ databases">
        <authorList>
            <person name="Pajon A."/>
        </authorList>
    </citation>
    <scope>NUCLEOTIDE SEQUENCE [LARGE SCALE GENOMIC DNA]</scope>
    <source>
        <strain evidence="12 13">SGP1</strain>
    </source>
</reference>
<comment type="pathway">
    <text evidence="3">Cofactor biosynthesis; riboflavin biosynthesis; riboflavin from 2-hydroxy-3-oxobutyl phosphate and 5-amino-6-(D-ribitylamino)uracil: step 2/2.</text>
</comment>
<proteinExistence type="predicted"/>
<evidence type="ECO:0000256" key="5">
    <source>
        <dbReference type="ARBA" id="ARBA00013950"/>
    </source>
</evidence>
<dbReference type="InterPro" id="IPR001783">
    <property type="entry name" value="Lumazine-bd"/>
</dbReference>
<keyword evidence="7 12" id="KW-0808">Transferase</keyword>
<feature type="domain" description="Lumazine-binding" evidence="11">
    <location>
        <begin position="97"/>
        <end position="193"/>
    </location>
</feature>
<evidence type="ECO:0000313" key="12">
    <source>
        <dbReference type="EMBL" id="CBL28907.1"/>
    </source>
</evidence>
<dbReference type="EC" id="2.5.1.9" evidence="4 9"/>
<dbReference type="FunFam" id="2.40.30.20:FF:000004">
    <property type="entry name" value="Riboflavin synthase, alpha subunit"/>
    <property type="match status" value="1"/>
</dbReference>
<feature type="repeat" description="Lumazine-binding" evidence="10">
    <location>
        <begin position="97"/>
        <end position="193"/>
    </location>
</feature>
<reference evidence="13" key="1">
    <citation type="submission" date="2010-03" db="EMBL/GenBank/DDBJ databases">
        <title>The genome sequence of Synergistetes sp. SGP1.</title>
        <authorList>
            <consortium name="metaHIT consortium -- http://www.metahit.eu/"/>
            <person name="Pajon A."/>
            <person name="Turner K."/>
            <person name="Parkhill J."/>
            <person name="Wade W."/>
            <person name="Vartoukian S."/>
        </authorList>
    </citation>
    <scope>NUCLEOTIDE SEQUENCE [LARGE SCALE GENOMIC DNA]</scope>
    <source>
        <strain evidence="13">SGP1</strain>
    </source>
</reference>
<evidence type="ECO:0000256" key="9">
    <source>
        <dbReference type="NCBIfam" id="TIGR00187"/>
    </source>
</evidence>
<evidence type="ECO:0000256" key="6">
    <source>
        <dbReference type="ARBA" id="ARBA00022619"/>
    </source>
</evidence>
<dbReference type="PANTHER" id="PTHR21098:SF12">
    <property type="entry name" value="RIBOFLAVIN SYNTHASE"/>
    <property type="match status" value="1"/>
</dbReference>
<dbReference type="GO" id="GO:0009231">
    <property type="term" value="P:riboflavin biosynthetic process"/>
    <property type="evidence" value="ECO:0007669"/>
    <property type="project" value="UniProtKB-KW"/>
</dbReference>
<feature type="repeat" description="Lumazine-binding" evidence="10">
    <location>
        <begin position="1"/>
        <end position="96"/>
    </location>
</feature>
<dbReference type="Pfam" id="PF00677">
    <property type="entry name" value="Lum_binding"/>
    <property type="match status" value="2"/>
</dbReference>
<name>A0AB94IYX5_9BACT</name>
<dbReference type="InterPro" id="IPR017938">
    <property type="entry name" value="Riboflavin_synthase-like_b-brl"/>
</dbReference>
<keyword evidence="13" id="KW-1185">Reference proteome</keyword>
<dbReference type="Proteomes" id="UP000008957">
    <property type="component" value="Chromosome"/>
</dbReference>
<evidence type="ECO:0000256" key="4">
    <source>
        <dbReference type="ARBA" id="ARBA00012827"/>
    </source>
</evidence>
<evidence type="ECO:0000256" key="1">
    <source>
        <dbReference type="ARBA" id="ARBA00000968"/>
    </source>
</evidence>
<sequence length="212" mass="22546">MFTGLVEAVGRVRAFTRGGLVHTLSIECPKIAPQLVLGQSVAVSGACLSVTALRGDAFDVEMMPETAERTWFRALQPGTAVNLERAMRLGDRLDGHLVLGHVDGTAVLREMTGEGTARRAVFRADPELLRGIVPKGSVALDGVSLTVIDALEAEFSVGLIPTTLRSCTLGAARVGSVVNLETDILGKYTERLLRGSRSGKGLTMEELRGLGY</sequence>
<comment type="catalytic activity">
    <reaction evidence="1">
        <text>2 6,7-dimethyl-8-(1-D-ribityl)lumazine + H(+) = 5-amino-6-(D-ribitylamino)uracil + riboflavin</text>
        <dbReference type="Rhea" id="RHEA:20772"/>
        <dbReference type="ChEBI" id="CHEBI:15378"/>
        <dbReference type="ChEBI" id="CHEBI:15934"/>
        <dbReference type="ChEBI" id="CHEBI:57986"/>
        <dbReference type="ChEBI" id="CHEBI:58201"/>
        <dbReference type="EC" id="2.5.1.9"/>
    </reaction>
</comment>
<feature type="domain" description="Lumazine-binding" evidence="11">
    <location>
        <begin position="1"/>
        <end position="96"/>
    </location>
</feature>
<dbReference type="SUPFAM" id="SSF63380">
    <property type="entry name" value="Riboflavin synthase domain-like"/>
    <property type="match status" value="2"/>
</dbReference>
<keyword evidence="8" id="KW-0677">Repeat</keyword>
<accession>A0AB94IYX5</accession>
<dbReference type="RefSeq" id="WP_015557054.1">
    <property type="nucleotide sequence ID" value="NC_021038.1"/>
</dbReference>
<comment type="function">
    <text evidence="2">Catalyzes the dismutation of two molecules of 6,7-dimethyl-8-ribityllumazine, resulting in the formation of riboflavin and 5-amino-6-(D-ribitylamino)uracil.</text>
</comment>
<dbReference type="PANTHER" id="PTHR21098">
    <property type="entry name" value="RIBOFLAVIN SYNTHASE ALPHA CHAIN"/>
    <property type="match status" value="1"/>
</dbReference>
<dbReference type="NCBIfam" id="TIGR00187">
    <property type="entry name" value="ribE"/>
    <property type="match status" value="1"/>
</dbReference>
<dbReference type="EMBL" id="FP929056">
    <property type="protein sequence ID" value="CBL28907.1"/>
    <property type="molecule type" value="Genomic_DNA"/>
</dbReference>
<evidence type="ECO:0000256" key="2">
    <source>
        <dbReference type="ARBA" id="ARBA00002803"/>
    </source>
</evidence>
<organism evidence="12 13">
    <name type="scientific">Fretibacterium fastidiosum</name>
    <dbReference type="NCBI Taxonomy" id="651822"/>
    <lineage>
        <taxon>Bacteria</taxon>
        <taxon>Thermotogati</taxon>
        <taxon>Synergistota</taxon>
        <taxon>Synergistia</taxon>
        <taxon>Synergistales</taxon>
        <taxon>Aminobacteriaceae</taxon>
        <taxon>Fretibacterium</taxon>
    </lineage>
</organism>
<dbReference type="NCBIfam" id="NF006767">
    <property type="entry name" value="PRK09289.1"/>
    <property type="match status" value="1"/>
</dbReference>
<dbReference type="GO" id="GO:0004746">
    <property type="term" value="F:riboflavin synthase activity"/>
    <property type="evidence" value="ECO:0007669"/>
    <property type="project" value="UniProtKB-UniRule"/>
</dbReference>
<protein>
    <recommendedName>
        <fullName evidence="5 9">Riboflavin synthase</fullName>
        <ecNumber evidence="4 9">2.5.1.9</ecNumber>
    </recommendedName>
</protein>